<dbReference type="SUPFAM" id="SSF55486">
    <property type="entry name" value="Metalloproteases ('zincins'), catalytic domain"/>
    <property type="match status" value="1"/>
</dbReference>
<keyword evidence="1 2" id="KW-0862">Zinc</keyword>
<feature type="binding site" evidence="1">
    <location>
        <position position="159"/>
    </location>
    <ligand>
        <name>Zn(2+)</name>
        <dbReference type="ChEBI" id="CHEBI:29105"/>
        <note>catalytic</note>
    </ligand>
</feature>
<comment type="cofactor">
    <cofactor evidence="1 2">
        <name>Zn(2+)</name>
        <dbReference type="ChEBI" id="CHEBI:29105"/>
    </cofactor>
    <text evidence="1 2">Binds 1 zinc ion per subunit.</text>
</comment>
<feature type="domain" description="Peptidase M12A" evidence="3">
    <location>
        <begin position="55"/>
        <end position="244"/>
    </location>
</feature>
<feature type="chain" id="PRO_5044972399" description="Metalloendopeptidase" evidence="2">
    <location>
        <begin position="20"/>
        <end position="421"/>
    </location>
</feature>
<organism evidence="4 5">
    <name type="scientific">Orchesella dallaii</name>
    <dbReference type="NCBI Taxonomy" id="48710"/>
    <lineage>
        <taxon>Eukaryota</taxon>
        <taxon>Metazoa</taxon>
        <taxon>Ecdysozoa</taxon>
        <taxon>Arthropoda</taxon>
        <taxon>Hexapoda</taxon>
        <taxon>Collembola</taxon>
        <taxon>Entomobryomorpha</taxon>
        <taxon>Entomobryoidea</taxon>
        <taxon>Orchesellidae</taxon>
        <taxon>Orchesellinae</taxon>
        <taxon>Orchesella</taxon>
    </lineage>
</organism>
<feature type="binding site" evidence="1">
    <location>
        <position position="149"/>
    </location>
    <ligand>
        <name>Zn(2+)</name>
        <dbReference type="ChEBI" id="CHEBI:29105"/>
        <note>catalytic</note>
    </ligand>
</feature>
<name>A0ABP1RUL8_9HEXA</name>
<dbReference type="PANTHER" id="PTHR10127">
    <property type="entry name" value="DISCOIDIN, CUB, EGF, LAMININ , AND ZINC METALLOPROTEASE DOMAIN CONTAINING"/>
    <property type="match status" value="1"/>
</dbReference>
<comment type="caution">
    <text evidence="4">The sequence shown here is derived from an EMBL/GenBank/DDBJ whole genome shotgun (WGS) entry which is preliminary data.</text>
</comment>
<keyword evidence="1 2" id="KW-0482">Metalloprotease</keyword>
<accession>A0ABP1RUL8</accession>
<dbReference type="EMBL" id="CAXLJM020000111">
    <property type="protein sequence ID" value="CAL8136233.1"/>
    <property type="molecule type" value="Genomic_DNA"/>
</dbReference>
<dbReference type="PANTHER" id="PTHR10127:SF850">
    <property type="entry name" value="METALLOENDOPEPTIDASE"/>
    <property type="match status" value="1"/>
</dbReference>
<dbReference type="InterPro" id="IPR006026">
    <property type="entry name" value="Peptidase_Metallo"/>
</dbReference>
<dbReference type="Pfam" id="PF01400">
    <property type="entry name" value="Astacin"/>
    <property type="match status" value="1"/>
</dbReference>
<evidence type="ECO:0000256" key="1">
    <source>
        <dbReference type="PROSITE-ProRule" id="PRU01211"/>
    </source>
</evidence>
<dbReference type="SMART" id="SM00235">
    <property type="entry name" value="ZnMc"/>
    <property type="match status" value="1"/>
</dbReference>
<sequence>MGILIHFLIPLLLANFCSGSTNIRCSVPSSWLSGNPTIQRSTSSSGHVPYVSGINFYNTYLWTKWPKGKVTYKLDATLTAADIIEVRKAFNEYHTKTCIQFLPWEQGDVDFVNIERNDSVCGVAHVCKIGGYQFAQFGGNCRTMSTMVHELGHSLCLGHEHQREDRDEHLTYSSCHQTPSKDTHNWVTKGIYDYRSIMHYWCDANNACLGGRPTQSNVNNCGGAVTTGLSVMDVDGINSLYNCQGCTRHRWRPAQSLTQADRENLYNFGYYSQNGAPLYPCRAASRGEVSAGTFDDATKSCKISHGQDLVTITDNVEVLTIPGSLNWFCYKYELVSRAAASPRTAIPAGSSNWDKWVGYIAYASKSGTGGVTERSIGKVWTWTHSSFGYSADMPAASGNFFPSEYQVLSCHLDSQCMSMFG</sequence>
<dbReference type="InterPro" id="IPR006616">
    <property type="entry name" value="DM9_repeat"/>
</dbReference>
<proteinExistence type="predicted"/>
<dbReference type="PROSITE" id="PS51864">
    <property type="entry name" value="ASTACIN"/>
    <property type="match status" value="1"/>
</dbReference>
<evidence type="ECO:0000259" key="3">
    <source>
        <dbReference type="PROSITE" id="PS51864"/>
    </source>
</evidence>
<comment type="caution">
    <text evidence="1">Lacks conserved residue(s) required for the propagation of feature annotation.</text>
</comment>
<feature type="binding site" evidence="1">
    <location>
        <position position="153"/>
    </location>
    <ligand>
        <name>Zn(2+)</name>
        <dbReference type="ChEBI" id="CHEBI:29105"/>
        <note>catalytic</note>
    </ligand>
</feature>
<evidence type="ECO:0000256" key="2">
    <source>
        <dbReference type="RuleBase" id="RU361183"/>
    </source>
</evidence>
<dbReference type="Pfam" id="PF11901">
    <property type="entry name" value="DM9"/>
    <property type="match status" value="1"/>
</dbReference>
<gene>
    <name evidence="4" type="ORF">ODALV1_LOCUS26347</name>
</gene>
<dbReference type="EC" id="3.4.24.-" evidence="2"/>
<evidence type="ECO:0000313" key="5">
    <source>
        <dbReference type="Proteomes" id="UP001642540"/>
    </source>
</evidence>
<dbReference type="InterPro" id="IPR001506">
    <property type="entry name" value="Peptidase_M12A"/>
</dbReference>
<keyword evidence="1 2" id="KW-0378">Hydrolase</keyword>
<dbReference type="InterPro" id="IPR024079">
    <property type="entry name" value="MetalloPept_cat_dom_sf"/>
</dbReference>
<feature type="active site" evidence="1">
    <location>
        <position position="150"/>
    </location>
</feature>
<protein>
    <recommendedName>
        <fullName evidence="2">Metalloendopeptidase</fullName>
        <ecNumber evidence="2">3.4.24.-</ecNumber>
    </recommendedName>
</protein>
<keyword evidence="5" id="KW-1185">Reference proteome</keyword>
<keyword evidence="1 2" id="KW-0479">Metal-binding</keyword>
<evidence type="ECO:0000313" key="4">
    <source>
        <dbReference type="EMBL" id="CAL8136233.1"/>
    </source>
</evidence>
<feature type="signal peptide" evidence="2">
    <location>
        <begin position="1"/>
        <end position="19"/>
    </location>
</feature>
<dbReference type="Gene3D" id="3.40.390.10">
    <property type="entry name" value="Collagenase (Catalytic Domain)"/>
    <property type="match status" value="1"/>
</dbReference>
<keyword evidence="1 2" id="KW-0645">Protease</keyword>
<dbReference type="PRINTS" id="PR00480">
    <property type="entry name" value="ASTACIN"/>
</dbReference>
<reference evidence="4 5" key="1">
    <citation type="submission" date="2024-08" db="EMBL/GenBank/DDBJ databases">
        <authorList>
            <person name="Cucini C."/>
            <person name="Frati F."/>
        </authorList>
    </citation>
    <scope>NUCLEOTIDE SEQUENCE [LARGE SCALE GENOMIC DNA]</scope>
</reference>
<dbReference type="Proteomes" id="UP001642540">
    <property type="component" value="Unassembled WGS sequence"/>
</dbReference>
<keyword evidence="2" id="KW-0732">Signal</keyword>